<evidence type="ECO:0000313" key="3">
    <source>
        <dbReference type="EMBL" id="CAG7817974.1"/>
    </source>
</evidence>
<feature type="transmembrane region" description="Helical" evidence="2">
    <location>
        <begin position="44"/>
        <end position="67"/>
    </location>
</feature>
<gene>
    <name evidence="3" type="ORF">AFUS01_LOCUS28509</name>
</gene>
<dbReference type="AlphaFoldDB" id="A0A8J2KS55"/>
<evidence type="ECO:0000313" key="4">
    <source>
        <dbReference type="Proteomes" id="UP000708208"/>
    </source>
</evidence>
<accession>A0A8J2KS55</accession>
<dbReference type="EMBL" id="CAJVCH010408322">
    <property type="protein sequence ID" value="CAG7817974.1"/>
    <property type="molecule type" value="Genomic_DNA"/>
</dbReference>
<keyword evidence="2" id="KW-0472">Membrane</keyword>
<keyword evidence="4" id="KW-1185">Reference proteome</keyword>
<keyword evidence="2" id="KW-1133">Transmembrane helix</keyword>
<organism evidence="3 4">
    <name type="scientific">Allacma fusca</name>
    <dbReference type="NCBI Taxonomy" id="39272"/>
    <lineage>
        <taxon>Eukaryota</taxon>
        <taxon>Metazoa</taxon>
        <taxon>Ecdysozoa</taxon>
        <taxon>Arthropoda</taxon>
        <taxon>Hexapoda</taxon>
        <taxon>Collembola</taxon>
        <taxon>Symphypleona</taxon>
        <taxon>Sminthuridae</taxon>
        <taxon>Allacma</taxon>
    </lineage>
</organism>
<comment type="caution">
    <text evidence="3">The sequence shown here is derived from an EMBL/GenBank/DDBJ whole genome shotgun (WGS) entry which is preliminary data.</text>
</comment>
<dbReference type="Proteomes" id="UP000708208">
    <property type="component" value="Unassembled WGS sequence"/>
</dbReference>
<evidence type="ECO:0000256" key="1">
    <source>
        <dbReference type="SAM" id="MobiDB-lite"/>
    </source>
</evidence>
<evidence type="ECO:0000256" key="2">
    <source>
        <dbReference type="SAM" id="Phobius"/>
    </source>
</evidence>
<protein>
    <submittedName>
        <fullName evidence="3">Uncharacterized protein</fullName>
    </submittedName>
</protein>
<proteinExistence type="predicted"/>
<feature type="region of interest" description="Disordered" evidence="1">
    <location>
        <begin position="124"/>
        <end position="143"/>
    </location>
</feature>
<keyword evidence="2" id="KW-0812">Transmembrane</keyword>
<sequence>DIFVIAMPGVITRRLQCSWVPIDPSNHIKPQEFNSPDEDRLAAYYLPIALIGFLASVIIVGISYLLWTYCNQVLRRTQRHVSFLPVNSTHANVADTLEGTQIIDYPSLTARVHRIQRLNDSVRVNESASEAPPPTYDELFSKP</sequence>
<reference evidence="3" key="1">
    <citation type="submission" date="2021-06" db="EMBL/GenBank/DDBJ databases">
        <authorList>
            <person name="Hodson N. C."/>
            <person name="Mongue J. A."/>
            <person name="Jaron S. K."/>
        </authorList>
    </citation>
    <scope>NUCLEOTIDE SEQUENCE</scope>
</reference>
<feature type="non-terminal residue" evidence="3">
    <location>
        <position position="1"/>
    </location>
</feature>
<name>A0A8J2KS55_9HEXA</name>